<evidence type="ECO:0000256" key="8">
    <source>
        <dbReference type="ARBA" id="ARBA00023125"/>
    </source>
</evidence>
<name>A0AAN6DPK7_9EURO</name>
<dbReference type="NCBIfam" id="TIGR00614">
    <property type="entry name" value="recQ_fam"/>
    <property type="match status" value="1"/>
</dbReference>
<comment type="caution">
    <text evidence="17">The sequence shown here is derived from an EMBL/GenBank/DDBJ whole genome shotgun (WGS) entry which is preliminary data.</text>
</comment>
<feature type="compositionally biased region" description="Basic and acidic residues" evidence="14">
    <location>
        <begin position="546"/>
        <end position="563"/>
    </location>
</feature>
<feature type="compositionally biased region" description="Polar residues" evidence="14">
    <location>
        <begin position="301"/>
        <end position="316"/>
    </location>
</feature>
<feature type="region of interest" description="Disordered" evidence="14">
    <location>
        <begin position="476"/>
        <end position="621"/>
    </location>
</feature>
<dbReference type="Gene3D" id="1.10.10.10">
    <property type="entry name" value="Winged helix-like DNA-binding domain superfamily/Winged helix DNA-binding domain"/>
    <property type="match status" value="1"/>
</dbReference>
<dbReference type="Pfam" id="PF00271">
    <property type="entry name" value="Helicase_C"/>
    <property type="match status" value="1"/>
</dbReference>
<dbReference type="InterPro" id="IPR001650">
    <property type="entry name" value="Helicase_C-like"/>
</dbReference>
<feature type="compositionally biased region" description="Polar residues" evidence="14">
    <location>
        <begin position="533"/>
        <end position="543"/>
    </location>
</feature>
<dbReference type="GO" id="GO:0005524">
    <property type="term" value="F:ATP binding"/>
    <property type="evidence" value="ECO:0007669"/>
    <property type="project" value="UniProtKB-KW"/>
</dbReference>
<comment type="similarity">
    <text evidence="2">Belongs to the helicase family. RecQ subfamily.</text>
</comment>
<dbReference type="CDD" id="cd18794">
    <property type="entry name" value="SF2_C_RecQ"/>
    <property type="match status" value="1"/>
</dbReference>
<accession>A0AAN6DPK7</accession>
<feature type="compositionally biased region" description="Polar residues" evidence="14">
    <location>
        <begin position="477"/>
        <end position="523"/>
    </location>
</feature>
<dbReference type="InterPro" id="IPR002464">
    <property type="entry name" value="DNA/RNA_helicase_DEAH_CS"/>
</dbReference>
<feature type="compositionally biased region" description="Acidic residues" evidence="14">
    <location>
        <begin position="1434"/>
        <end position="1448"/>
    </location>
</feature>
<dbReference type="Pfam" id="PF09382">
    <property type="entry name" value="RQC"/>
    <property type="match status" value="1"/>
</dbReference>
<dbReference type="GO" id="GO:0003677">
    <property type="term" value="F:DNA binding"/>
    <property type="evidence" value="ECO:0007669"/>
    <property type="project" value="UniProtKB-KW"/>
</dbReference>
<evidence type="ECO:0000256" key="9">
    <source>
        <dbReference type="ARBA" id="ARBA00023204"/>
    </source>
</evidence>
<feature type="region of interest" description="Disordered" evidence="14">
    <location>
        <begin position="259"/>
        <end position="320"/>
    </location>
</feature>
<dbReference type="PROSITE" id="PS00690">
    <property type="entry name" value="DEAH_ATP_HELICASE"/>
    <property type="match status" value="1"/>
</dbReference>
<keyword evidence="10" id="KW-0413">Isomerase</keyword>
<dbReference type="GO" id="GO:0005737">
    <property type="term" value="C:cytoplasm"/>
    <property type="evidence" value="ECO:0007669"/>
    <property type="project" value="TreeGrafter"/>
</dbReference>
<keyword evidence="11" id="KW-0539">Nucleus</keyword>
<dbReference type="PANTHER" id="PTHR13710:SF153">
    <property type="entry name" value="RECQ-LIKE DNA HELICASE BLM"/>
    <property type="match status" value="1"/>
</dbReference>
<evidence type="ECO:0000256" key="7">
    <source>
        <dbReference type="ARBA" id="ARBA00022840"/>
    </source>
</evidence>
<feature type="compositionally biased region" description="Acidic residues" evidence="14">
    <location>
        <begin position="1285"/>
        <end position="1299"/>
    </location>
</feature>
<dbReference type="GO" id="GO:0043138">
    <property type="term" value="F:3'-5' DNA helicase activity"/>
    <property type="evidence" value="ECO:0007669"/>
    <property type="project" value="UniProtKB-EC"/>
</dbReference>
<dbReference type="SMART" id="SM00956">
    <property type="entry name" value="RQC"/>
    <property type="match status" value="1"/>
</dbReference>
<evidence type="ECO:0000256" key="12">
    <source>
        <dbReference type="ARBA" id="ARBA00034617"/>
    </source>
</evidence>
<dbReference type="FunFam" id="3.40.50.300:FF:001975">
    <property type="entry name" value="ATP-dependent DNA helicase"/>
    <property type="match status" value="1"/>
</dbReference>
<dbReference type="EC" id="5.6.2.4" evidence="13"/>
<dbReference type="PROSITE" id="PS51192">
    <property type="entry name" value="HELICASE_ATP_BIND_1"/>
    <property type="match status" value="1"/>
</dbReference>
<feature type="region of interest" description="Disordered" evidence="14">
    <location>
        <begin position="1469"/>
        <end position="1561"/>
    </location>
</feature>
<evidence type="ECO:0000256" key="14">
    <source>
        <dbReference type="SAM" id="MobiDB-lite"/>
    </source>
</evidence>
<feature type="region of interest" description="Disordered" evidence="14">
    <location>
        <begin position="139"/>
        <end position="247"/>
    </location>
</feature>
<feature type="compositionally biased region" description="Gly residues" evidence="14">
    <location>
        <begin position="1546"/>
        <end position="1561"/>
    </location>
</feature>
<keyword evidence="18" id="KW-1185">Reference proteome</keyword>
<evidence type="ECO:0000256" key="13">
    <source>
        <dbReference type="ARBA" id="ARBA00034808"/>
    </source>
</evidence>
<keyword evidence="8" id="KW-0238">DNA-binding</keyword>
<dbReference type="InterPro" id="IPR027417">
    <property type="entry name" value="P-loop_NTPase"/>
</dbReference>
<evidence type="ECO:0000313" key="18">
    <source>
        <dbReference type="Proteomes" id="UP001203852"/>
    </source>
</evidence>
<keyword evidence="3" id="KW-0547">Nucleotide-binding</keyword>
<dbReference type="InterPro" id="IPR036388">
    <property type="entry name" value="WH-like_DNA-bd_sf"/>
</dbReference>
<dbReference type="Pfam" id="PF16124">
    <property type="entry name" value="RecQ_Zn_bind"/>
    <property type="match status" value="1"/>
</dbReference>
<evidence type="ECO:0000259" key="15">
    <source>
        <dbReference type="PROSITE" id="PS51192"/>
    </source>
</evidence>
<evidence type="ECO:0000256" key="6">
    <source>
        <dbReference type="ARBA" id="ARBA00022806"/>
    </source>
</evidence>
<dbReference type="InterPro" id="IPR004589">
    <property type="entry name" value="DNA_helicase_ATP-dep_RecQ"/>
</dbReference>
<protein>
    <recommendedName>
        <fullName evidence="13">DNA 3'-5' helicase</fullName>
        <ecNumber evidence="13">5.6.2.4</ecNumber>
    </recommendedName>
</protein>
<evidence type="ECO:0000259" key="16">
    <source>
        <dbReference type="PROSITE" id="PS51194"/>
    </source>
</evidence>
<feature type="compositionally biased region" description="Polar residues" evidence="14">
    <location>
        <begin position="260"/>
        <end position="277"/>
    </location>
</feature>
<dbReference type="Proteomes" id="UP001203852">
    <property type="component" value="Unassembled WGS sequence"/>
</dbReference>
<feature type="region of interest" description="Disordered" evidence="14">
    <location>
        <begin position="1261"/>
        <end position="1314"/>
    </location>
</feature>
<feature type="compositionally biased region" description="Low complexity" evidence="14">
    <location>
        <begin position="574"/>
        <end position="586"/>
    </location>
</feature>
<dbReference type="InterPro" id="IPR011545">
    <property type="entry name" value="DEAD/DEAH_box_helicase_dom"/>
</dbReference>
<dbReference type="Gene3D" id="3.40.50.300">
    <property type="entry name" value="P-loop containing nucleotide triphosphate hydrolases"/>
    <property type="match status" value="2"/>
</dbReference>
<dbReference type="GO" id="GO:0016787">
    <property type="term" value="F:hydrolase activity"/>
    <property type="evidence" value="ECO:0007669"/>
    <property type="project" value="UniProtKB-KW"/>
</dbReference>
<dbReference type="GO" id="GO:0006260">
    <property type="term" value="P:DNA replication"/>
    <property type="evidence" value="ECO:0007669"/>
    <property type="project" value="InterPro"/>
</dbReference>
<dbReference type="GO" id="GO:0009378">
    <property type="term" value="F:four-way junction helicase activity"/>
    <property type="evidence" value="ECO:0007669"/>
    <property type="project" value="TreeGrafter"/>
</dbReference>
<sequence>MTKNNLSQCLAWLLQHPHSFGSLEHVCVINATVSGQDDVPESTNEDMARLQLAPQIAPRPRLHVQPTHTNALPTPDPSRASVDYIPTPRRTKQKPETSSLPRRSPRPSTPMTTFDDIKFEDSTGVVDIDEIDLTGEDVTTSSFSEFGPPTKLWRESSASRIEPLPKKRGKKRKSDEYQSDLLSPASARSTTKRVERITTRLPCGGSQHKIAEESDVEEDKRLTQKTTRPTQKNVFKEEEFPDVGVNDDTNLLDALESALETATAQPPSQQARSQKSRSLVPDSDDDEEVGATGPDVLRGSPSGSQPSKPNASQSGRAQVGLEEPLKSSGASHDRNGVPSHDQTRILRSFIETGADLCAGLLERLQRSKKAVKIALLDDMCSENPAASTNMATLKDIESKIAATTQLLQEHEALTKLHDQQTKMLERRDELAEEGHDIDPTDPTNALTRICSDIRRIKVDIDGRQMSVLKLLERAGVTMTSGPPGTPRTAQSRPQPPSTSISTKNVLVASTQKGSYQASPVRNLNHTRDLGLPATQSVRQTPISQRVKADHREPHSTHQERFRPESSTYGATRTAARPAPLLSPPAAHMADEFPSYEEDEDDVRGFSRTMGSPARDFSFNDDEFEDDLDDEEMYKAVEEFEQTLPLNEPASPNLRERPALGELSENIRRQSPSKPAPKSDTTTHASLMQYPWSKDVASALKKRFHLHGFRHNQLEAINATLSGRDAFVLMPTGGGKSLCYQLPSVVQSGRTRGVTIVVSPLLSLMQDQVDHLKKLKIQASLINGDISQEQRSYILSALKGPHPEAFVQLLYVTPEMLNKSQVMVRTFQDLHRRGRLARLVIDEAHCVSQWGHDFRPDYKALGEIRKQFSDVPLMALTATATENVKFDVMHNLGMDNAQVFTQSFNRPNLTYDVRLKAKGQNLMDSIAETIESRYKGQAGIVYCLSRNNCEKVAQQLREDYNINSQHYHAGMPSEERIYIQKQWQAGVFHVIVATIAFGMGIDKPDVRFVIHHSIPKSLEGYYQETGRAGRDGKRSGCYLYYGYADTLSLKRMIEAGDGSWEQKERQKQLLRNVVQFCENRSDCRRAQVLEYFNEHFDPEDCKNGCDNCNSTSSFEEQDFSQHARNAIRLVRKVHRDQVTLLHCIDVYRGAKSKKIGDLGHDDLDEHGMGSDLGRSDVERLFYRLVSEDALAQYNVTNKSGFATQYANLGPNAQVFEDGRRPLKLQVLSSPRNKTKGKAVKPQVRKKVKANTGVAAATDYYPASTNVSSPMQPLSRRRLMQQSPTSSDDDFVVQSSEEEDVVSGTRRKNKDKFGPPIITDENLGTLNETHQHILSDFVERARKEIDAIMIRKSLRQRPITDRVLREIAIKFPTSDKELKQLMRLNPDMYKIFGHTMLRLITTAHNDYEAIMRAQEDRPDDPNHATVVEISDDEFGGVDDVAESDFDPEETESSHYFGVADEVSRFNERMSQIQTSMPKPPKAPSEKPESQRRSLPWKSRGSRGSKRGGGGGGSRPRTKGTAGVTKKKRAGSSARSSTSNPFAARNSRGGRGGGGGGGIGMMPT</sequence>
<dbReference type="EMBL" id="MU404359">
    <property type="protein sequence ID" value="KAI1609841.1"/>
    <property type="molecule type" value="Genomic_DNA"/>
</dbReference>
<dbReference type="CDD" id="cd17920">
    <property type="entry name" value="DEXHc_RecQ"/>
    <property type="match status" value="1"/>
</dbReference>
<dbReference type="GO" id="GO:0005694">
    <property type="term" value="C:chromosome"/>
    <property type="evidence" value="ECO:0007669"/>
    <property type="project" value="TreeGrafter"/>
</dbReference>
<keyword evidence="7" id="KW-0067">ATP-binding</keyword>
<feature type="domain" description="Helicase C-terminal" evidence="16">
    <location>
        <begin position="921"/>
        <end position="1070"/>
    </location>
</feature>
<evidence type="ECO:0000256" key="2">
    <source>
        <dbReference type="ARBA" id="ARBA00005446"/>
    </source>
</evidence>
<feature type="region of interest" description="Disordered" evidence="14">
    <location>
        <begin position="1434"/>
        <end position="1456"/>
    </location>
</feature>
<reference evidence="17" key="1">
    <citation type="journal article" date="2022" name="bioRxiv">
        <title>Deciphering the potential niche of two novel black yeast fungi from a biological soil crust based on their genomes, phenotypes, and melanin regulation.</title>
        <authorList>
            <consortium name="DOE Joint Genome Institute"/>
            <person name="Carr E.C."/>
            <person name="Barton Q."/>
            <person name="Grambo S."/>
            <person name="Sullivan M."/>
            <person name="Renfro C.M."/>
            <person name="Kuo A."/>
            <person name="Pangilinan J."/>
            <person name="Lipzen A."/>
            <person name="Keymanesh K."/>
            <person name="Savage E."/>
            <person name="Barry K."/>
            <person name="Grigoriev I.V."/>
            <person name="Riekhof W.R."/>
            <person name="Harris S.S."/>
        </authorList>
    </citation>
    <scope>NUCLEOTIDE SEQUENCE</scope>
    <source>
        <strain evidence="17">JF 03-4F</strain>
    </source>
</reference>
<keyword evidence="9" id="KW-0234">DNA repair</keyword>
<dbReference type="FunFam" id="1.10.10.10:FF:000495">
    <property type="entry name" value="RecQ family helicase MusN"/>
    <property type="match status" value="1"/>
</dbReference>
<evidence type="ECO:0000256" key="1">
    <source>
        <dbReference type="ARBA" id="ARBA00004123"/>
    </source>
</evidence>
<dbReference type="SMART" id="SM00490">
    <property type="entry name" value="HELICc"/>
    <property type="match status" value="1"/>
</dbReference>
<keyword evidence="6" id="KW-0347">Helicase</keyword>
<evidence type="ECO:0000256" key="10">
    <source>
        <dbReference type="ARBA" id="ARBA00023235"/>
    </source>
</evidence>
<dbReference type="InterPro" id="IPR014001">
    <property type="entry name" value="Helicase_ATP-bd"/>
</dbReference>
<feature type="region of interest" description="Disordered" evidence="14">
    <location>
        <begin position="55"/>
        <end position="118"/>
    </location>
</feature>
<organism evidence="17 18">
    <name type="scientific">Exophiala viscosa</name>
    <dbReference type="NCBI Taxonomy" id="2486360"/>
    <lineage>
        <taxon>Eukaryota</taxon>
        <taxon>Fungi</taxon>
        <taxon>Dikarya</taxon>
        <taxon>Ascomycota</taxon>
        <taxon>Pezizomycotina</taxon>
        <taxon>Eurotiomycetes</taxon>
        <taxon>Chaetothyriomycetidae</taxon>
        <taxon>Chaetothyriales</taxon>
        <taxon>Herpotrichiellaceae</taxon>
        <taxon>Exophiala</taxon>
    </lineage>
</organism>
<dbReference type="PROSITE" id="PS51194">
    <property type="entry name" value="HELICASE_CTER"/>
    <property type="match status" value="1"/>
</dbReference>
<comment type="subcellular location">
    <subcellularLocation>
        <location evidence="1">Nucleus</location>
    </subcellularLocation>
</comment>
<dbReference type="InterPro" id="IPR032284">
    <property type="entry name" value="RecQ_Zn-bd"/>
</dbReference>
<proteinExistence type="inferred from homology"/>
<keyword evidence="5" id="KW-0378">Hydrolase</keyword>
<feature type="compositionally biased region" description="Polar residues" evidence="14">
    <location>
        <begin position="224"/>
        <end position="233"/>
    </location>
</feature>
<evidence type="ECO:0000256" key="4">
    <source>
        <dbReference type="ARBA" id="ARBA00022763"/>
    </source>
</evidence>
<keyword evidence="4" id="KW-0227">DNA damage</keyword>
<comment type="catalytic activity">
    <reaction evidence="12">
        <text>Couples ATP hydrolysis with the unwinding of duplex DNA by translocating in the 3'-5' direction.</text>
        <dbReference type="EC" id="5.6.2.4"/>
    </reaction>
</comment>
<dbReference type="InterPro" id="IPR018982">
    <property type="entry name" value="RQC_domain"/>
</dbReference>
<dbReference type="GO" id="GO:0005634">
    <property type="term" value="C:nucleus"/>
    <property type="evidence" value="ECO:0007669"/>
    <property type="project" value="UniProtKB-SubCell"/>
</dbReference>
<evidence type="ECO:0000256" key="3">
    <source>
        <dbReference type="ARBA" id="ARBA00022741"/>
    </source>
</evidence>
<feature type="compositionally biased region" description="Polar residues" evidence="14">
    <location>
        <begin position="1261"/>
        <end position="1270"/>
    </location>
</feature>
<dbReference type="GO" id="GO:0000724">
    <property type="term" value="P:double-strand break repair via homologous recombination"/>
    <property type="evidence" value="ECO:0007669"/>
    <property type="project" value="TreeGrafter"/>
</dbReference>
<dbReference type="FunFam" id="3.40.50.300:FF:000537">
    <property type="entry name" value="Bloom syndrome RecQ-like helicase"/>
    <property type="match status" value="1"/>
</dbReference>
<dbReference type="Pfam" id="PF00270">
    <property type="entry name" value="DEAD"/>
    <property type="match status" value="1"/>
</dbReference>
<dbReference type="PANTHER" id="PTHR13710">
    <property type="entry name" value="DNA HELICASE RECQ FAMILY MEMBER"/>
    <property type="match status" value="1"/>
</dbReference>
<gene>
    <name evidence="17" type="ORF">EDD36DRAFT_58148</name>
</gene>
<evidence type="ECO:0000256" key="5">
    <source>
        <dbReference type="ARBA" id="ARBA00022801"/>
    </source>
</evidence>
<evidence type="ECO:0000256" key="11">
    <source>
        <dbReference type="ARBA" id="ARBA00023242"/>
    </source>
</evidence>
<feature type="compositionally biased region" description="Polar residues" evidence="14">
    <location>
        <begin position="668"/>
        <end position="684"/>
    </location>
</feature>
<evidence type="ECO:0000313" key="17">
    <source>
        <dbReference type="EMBL" id="KAI1609841.1"/>
    </source>
</evidence>
<dbReference type="SMART" id="SM00487">
    <property type="entry name" value="DEXDc"/>
    <property type="match status" value="1"/>
</dbReference>
<feature type="domain" description="Helicase ATP-binding" evidence="15">
    <location>
        <begin position="716"/>
        <end position="897"/>
    </location>
</feature>
<feature type="region of interest" description="Disordered" evidence="14">
    <location>
        <begin position="644"/>
        <end position="684"/>
    </location>
</feature>
<dbReference type="SUPFAM" id="SSF52540">
    <property type="entry name" value="P-loop containing nucleoside triphosphate hydrolases"/>
    <property type="match status" value="2"/>
</dbReference>